<protein>
    <recommendedName>
        <fullName evidence="2">diguanylate cyclase</fullName>
        <ecNumber evidence="2">2.7.7.65</ecNumber>
    </recommendedName>
</protein>
<reference evidence="8 9" key="1">
    <citation type="submission" date="2019-05" db="EMBL/GenBank/DDBJ databases">
        <title>Colwellia ponticola sp. nov., isolated from seawater.</title>
        <authorList>
            <person name="Yoon J.-H."/>
        </authorList>
    </citation>
    <scope>NUCLEOTIDE SEQUENCE [LARGE SCALE GENOMIC DNA]</scope>
    <source>
        <strain evidence="8 9">OISW-25</strain>
    </source>
</reference>
<dbReference type="SMART" id="SM00086">
    <property type="entry name" value="PAC"/>
    <property type="match status" value="1"/>
</dbReference>
<comment type="caution">
    <text evidence="8">The sequence shown here is derived from an EMBL/GenBank/DDBJ whole genome shotgun (WGS) entry which is preliminary data.</text>
</comment>
<dbReference type="GO" id="GO:1902201">
    <property type="term" value="P:negative regulation of bacterial-type flagellum-dependent cell motility"/>
    <property type="evidence" value="ECO:0007669"/>
    <property type="project" value="TreeGrafter"/>
</dbReference>
<dbReference type="Pfam" id="PF00990">
    <property type="entry name" value="GGDEF"/>
    <property type="match status" value="1"/>
</dbReference>
<evidence type="ECO:0000256" key="2">
    <source>
        <dbReference type="ARBA" id="ARBA00012528"/>
    </source>
</evidence>
<dbReference type="Gene3D" id="3.40.190.10">
    <property type="entry name" value="Periplasmic binding protein-like II"/>
    <property type="match status" value="2"/>
</dbReference>
<dbReference type="InterPro" id="IPR013655">
    <property type="entry name" value="PAS_fold_3"/>
</dbReference>
<dbReference type="PROSITE" id="PS50887">
    <property type="entry name" value="GGDEF"/>
    <property type="match status" value="1"/>
</dbReference>
<dbReference type="InterPro" id="IPR000700">
    <property type="entry name" value="PAS-assoc_C"/>
</dbReference>
<dbReference type="InterPro" id="IPR001610">
    <property type="entry name" value="PAC"/>
</dbReference>
<dbReference type="InterPro" id="IPR050469">
    <property type="entry name" value="Diguanylate_Cyclase"/>
</dbReference>
<dbReference type="Gene3D" id="3.30.70.270">
    <property type="match status" value="1"/>
</dbReference>
<evidence type="ECO:0000259" key="7">
    <source>
        <dbReference type="PROSITE" id="PS50887"/>
    </source>
</evidence>
<keyword evidence="4" id="KW-0812">Transmembrane</keyword>
<dbReference type="NCBIfam" id="TIGR00254">
    <property type="entry name" value="GGDEF"/>
    <property type="match status" value="1"/>
</dbReference>
<keyword evidence="4" id="KW-1133">Transmembrane helix</keyword>
<dbReference type="OrthoDB" id="9810730at2"/>
<evidence type="ECO:0000313" key="8">
    <source>
        <dbReference type="EMBL" id="TMM47892.1"/>
    </source>
</evidence>
<feature type="domain" description="PAC" evidence="6">
    <location>
        <begin position="442"/>
        <end position="494"/>
    </location>
</feature>
<dbReference type="CDD" id="cd00130">
    <property type="entry name" value="PAS"/>
    <property type="match status" value="1"/>
</dbReference>
<dbReference type="InterPro" id="IPR029787">
    <property type="entry name" value="Nucleotide_cyclase"/>
</dbReference>
<dbReference type="AlphaFoldDB" id="A0A8H2JPC9"/>
<evidence type="ECO:0000256" key="1">
    <source>
        <dbReference type="ARBA" id="ARBA00001946"/>
    </source>
</evidence>
<evidence type="ECO:0000256" key="3">
    <source>
        <dbReference type="ARBA" id="ARBA00034247"/>
    </source>
</evidence>
<evidence type="ECO:0000259" key="6">
    <source>
        <dbReference type="PROSITE" id="PS50113"/>
    </source>
</evidence>
<dbReference type="PANTHER" id="PTHR45138:SF9">
    <property type="entry name" value="DIGUANYLATE CYCLASE DGCM-RELATED"/>
    <property type="match status" value="1"/>
</dbReference>
<dbReference type="GO" id="GO:0052621">
    <property type="term" value="F:diguanylate cyclase activity"/>
    <property type="evidence" value="ECO:0007669"/>
    <property type="project" value="UniProtKB-EC"/>
</dbReference>
<dbReference type="CDD" id="cd01949">
    <property type="entry name" value="GGDEF"/>
    <property type="match status" value="1"/>
</dbReference>
<accession>A0A8H2JPC9</accession>
<feature type="domain" description="GGDEF" evidence="7">
    <location>
        <begin position="522"/>
        <end position="649"/>
    </location>
</feature>
<evidence type="ECO:0000313" key="9">
    <source>
        <dbReference type="Proteomes" id="UP000307702"/>
    </source>
</evidence>
<dbReference type="RefSeq" id="WP_138620420.1">
    <property type="nucleotide sequence ID" value="NZ_SZVP01000001.1"/>
</dbReference>
<dbReference type="GO" id="GO:0005886">
    <property type="term" value="C:plasma membrane"/>
    <property type="evidence" value="ECO:0007669"/>
    <property type="project" value="TreeGrafter"/>
</dbReference>
<gene>
    <name evidence="8" type="ORF">FCS21_02725</name>
</gene>
<dbReference type="SUPFAM" id="SSF55785">
    <property type="entry name" value="PYP-like sensor domain (PAS domain)"/>
    <property type="match status" value="1"/>
</dbReference>
<dbReference type="PROSITE" id="PS50113">
    <property type="entry name" value="PAC"/>
    <property type="match status" value="1"/>
</dbReference>
<keyword evidence="9" id="KW-1185">Reference proteome</keyword>
<feature type="transmembrane region" description="Helical" evidence="4">
    <location>
        <begin position="327"/>
        <end position="349"/>
    </location>
</feature>
<proteinExistence type="predicted"/>
<name>A0A8H2JPC9_9GAMM</name>
<dbReference type="Proteomes" id="UP000307702">
    <property type="component" value="Unassembled WGS sequence"/>
</dbReference>
<comment type="catalytic activity">
    <reaction evidence="3">
        <text>2 GTP = 3',3'-c-di-GMP + 2 diphosphate</text>
        <dbReference type="Rhea" id="RHEA:24898"/>
        <dbReference type="ChEBI" id="CHEBI:33019"/>
        <dbReference type="ChEBI" id="CHEBI:37565"/>
        <dbReference type="ChEBI" id="CHEBI:58805"/>
        <dbReference type="EC" id="2.7.7.65"/>
    </reaction>
</comment>
<dbReference type="NCBIfam" id="TIGR00229">
    <property type="entry name" value="sensory_box"/>
    <property type="match status" value="1"/>
</dbReference>
<dbReference type="SUPFAM" id="SSF55073">
    <property type="entry name" value="Nucleotide cyclase"/>
    <property type="match status" value="1"/>
</dbReference>
<dbReference type="PROSITE" id="PS50112">
    <property type="entry name" value="PAS"/>
    <property type="match status" value="1"/>
</dbReference>
<dbReference type="InterPro" id="IPR000014">
    <property type="entry name" value="PAS"/>
</dbReference>
<dbReference type="Pfam" id="PF08447">
    <property type="entry name" value="PAS_3"/>
    <property type="match status" value="1"/>
</dbReference>
<dbReference type="SUPFAM" id="SSF53850">
    <property type="entry name" value="Periplasmic binding protein-like II"/>
    <property type="match status" value="1"/>
</dbReference>
<dbReference type="GO" id="GO:0043709">
    <property type="term" value="P:cell adhesion involved in single-species biofilm formation"/>
    <property type="evidence" value="ECO:0007669"/>
    <property type="project" value="TreeGrafter"/>
</dbReference>
<dbReference type="InterPro" id="IPR035965">
    <property type="entry name" value="PAS-like_dom_sf"/>
</dbReference>
<evidence type="ECO:0000256" key="4">
    <source>
        <dbReference type="SAM" id="Phobius"/>
    </source>
</evidence>
<dbReference type="InterPro" id="IPR043128">
    <property type="entry name" value="Rev_trsase/Diguanyl_cyclase"/>
</dbReference>
<comment type="cofactor">
    <cofactor evidence="1">
        <name>Mg(2+)</name>
        <dbReference type="ChEBI" id="CHEBI:18420"/>
    </cofactor>
</comment>
<dbReference type="PANTHER" id="PTHR45138">
    <property type="entry name" value="REGULATORY COMPONENTS OF SENSORY TRANSDUCTION SYSTEM"/>
    <property type="match status" value="1"/>
</dbReference>
<dbReference type="InterPro" id="IPR015168">
    <property type="entry name" value="SsuA/THI5"/>
</dbReference>
<dbReference type="SMART" id="SM00267">
    <property type="entry name" value="GGDEF"/>
    <property type="match status" value="1"/>
</dbReference>
<dbReference type="EC" id="2.7.7.65" evidence="2"/>
<dbReference type="FunFam" id="3.30.70.270:FF:000001">
    <property type="entry name" value="Diguanylate cyclase domain protein"/>
    <property type="match status" value="1"/>
</dbReference>
<dbReference type="Pfam" id="PF09084">
    <property type="entry name" value="NMT1"/>
    <property type="match status" value="1"/>
</dbReference>
<dbReference type="InterPro" id="IPR000160">
    <property type="entry name" value="GGDEF_dom"/>
</dbReference>
<keyword evidence="4" id="KW-0472">Membrane</keyword>
<organism evidence="8 9">
    <name type="scientific">Colwellia ponticola</name>
    <dbReference type="NCBI Taxonomy" id="2304625"/>
    <lineage>
        <taxon>Bacteria</taxon>
        <taxon>Pseudomonadati</taxon>
        <taxon>Pseudomonadota</taxon>
        <taxon>Gammaproteobacteria</taxon>
        <taxon>Alteromonadales</taxon>
        <taxon>Colwelliaceae</taxon>
        <taxon>Colwellia</taxon>
    </lineage>
</organism>
<dbReference type="Gene3D" id="3.30.450.20">
    <property type="entry name" value="PAS domain"/>
    <property type="match status" value="1"/>
</dbReference>
<feature type="domain" description="PAS" evidence="5">
    <location>
        <begin position="388"/>
        <end position="439"/>
    </location>
</feature>
<evidence type="ECO:0000259" key="5">
    <source>
        <dbReference type="PROSITE" id="PS50112"/>
    </source>
</evidence>
<dbReference type="EMBL" id="SZVP01000001">
    <property type="protein sequence ID" value="TMM47892.1"/>
    <property type="molecule type" value="Genomic_DNA"/>
</dbReference>
<sequence>MLLLTRKVLPVFILISGLLLTHATSANEKVVLQLKWLHQFQFAGYYAAKEKGYYAEAGFDVTIEQRDPLITPTEAVLSNKADFGVMGSSIILDRMKGLPLVALGAVFQHSPLVLITLESSKLLGPYELKGKKVMYSKGNDDATFFAMFHQLGIKESDFTHIRQSFDSDSLIRGEADAISAYLTNQPFYFKEKGINIQVINPLNYGIDFYDDILFTSEQTVRKNPQRVRQFVEASMKGWRYALKNKSEVFSWLATKYPSNKSIDHLRFEAEQTENMILPDIVDIGHISRGRFQRIADIYKQQGLVAKNASYDGVIFTDYLEKNKALPLWAKVLFVIAIASLLLVLTLFALNRRLKKMVAIRAKELSQAETHLARYIDIVDRYVISSQTDLNGIIIDASKAFCEVSGYSKKELIGQPHSIVRHPDTSNATYQELWGTITKGKPWGGELKNIAKDGSCYWLDAKIDPIKNEAGDICGYISIRQNITDKKQIEKLSITDSLTGLNNRLRLDEVLVNEFKRMSRYSLQLSLIICDIDFFKEVNDNYGHLIGDEVLVSIAKILRLHCRDVDVVGRWGGEEFLIICRETNIDGAMIVAEKLRALIEDHIFPQVGHKTASFGVTLVMPKETVEEALKRADQALYRAKESGRNKVVCQ</sequence>